<organism evidence="2 3">
    <name type="scientific">Muraenolepis orangiensis</name>
    <name type="common">Patagonian moray cod</name>
    <dbReference type="NCBI Taxonomy" id="630683"/>
    <lineage>
        <taxon>Eukaryota</taxon>
        <taxon>Metazoa</taxon>
        <taxon>Chordata</taxon>
        <taxon>Craniata</taxon>
        <taxon>Vertebrata</taxon>
        <taxon>Euteleostomi</taxon>
        <taxon>Actinopterygii</taxon>
        <taxon>Neopterygii</taxon>
        <taxon>Teleostei</taxon>
        <taxon>Neoteleostei</taxon>
        <taxon>Acanthomorphata</taxon>
        <taxon>Zeiogadaria</taxon>
        <taxon>Gadariae</taxon>
        <taxon>Gadiformes</taxon>
        <taxon>Muraenolepidoidei</taxon>
        <taxon>Muraenolepididae</taxon>
        <taxon>Muraenolepis</taxon>
    </lineage>
</organism>
<gene>
    <name evidence="2" type="ORF">NHX12_001236</name>
</gene>
<keyword evidence="3" id="KW-1185">Reference proteome</keyword>
<evidence type="ECO:0000313" key="3">
    <source>
        <dbReference type="Proteomes" id="UP001148018"/>
    </source>
</evidence>
<dbReference type="AlphaFoldDB" id="A0A9Q0E0C5"/>
<evidence type="ECO:0000256" key="1">
    <source>
        <dbReference type="SAM" id="MobiDB-lite"/>
    </source>
</evidence>
<reference evidence="2" key="1">
    <citation type="submission" date="2022-07" db="EMBL/GenBank/DDBJ databases">
        <title>Chromosome-level genome of Muraenolepis orangiensis.</title>
        <authorList>
            <person name="Kim J."/>
        </authorList>
    </citation>
    <scope>NUCLEOTIDE SEQUENCE</scope>
    <source>
        <strain evidence="2">KU_S4_2022</strain>
        <tissue evidence="2">Muscle</tissue>
    </source>
</reference>
<name>A0A9Q0E0C5_9TELE</name>
<protein>
    <submittedName>
        <fullName evidence="2">Uncharacterized protein</fullName>
    </submittedName>
</protein>
<evidence type="ECO:0000313" key="2">
    <source>
        <dbReference type="EMBL" id="KAJ3597719.1"/>
    </source>
</evidence>
<proteinExistence type="predicted"/>
<dbReference type="OrthoDB" id="8937723at2759"/>
<accession>A0A9Q0E0C5</accession>
<comment type="caution">
    <text evidence="2">The sequence shown here is derived from an EMBL/GenBank/DDBJ whole genome shotgun (WGS) entry which is preliminary data.</text>
</comment>
<dbReference type="Proteomes" id="UP001148018">
    <property type="component" value="Unassembled WGS sequence"/>
</dbReference>
<sequence length="70" mass="7723">MDKRSMVSGPRTIKSWTNGPCVPRPDPPERIALPGPKPAVSVRHVVFANLRRLLTPSPGQGLREPHHNVL</sequence>
<feature type="region of interest" description="Disordered" evidence="1">
    <location>
        <begin position="1"/>
        <end position="27"/>
    </location>
</feature>
<dbReference type="EMBL" id="JANIIK010000109">
    <property type="protein sequence ID" value="KAJ3597719.1"/>
    <property type="molecule type" value="Genomic_DNA"/>
</dbReference>